<sequence>MFVKIQLKTIMKKLSFLFSLFILLSAFTCENEPLDSEIDTSNSGNLNCEAAAQEVATAALAFVSVTDDNYTQLCSAYKTALENLLAACGDPDGSIQSSIDALGDCSDPNGFDDCEALANATNLAEVNFNNATDDNYADYCNAYKLALENQIAECGDNDGSLQAIVDDLGECVVNVENPDQELSLFAGTAPIDFEDISVAVENGMVKVTGVDTSPGSVYSIYFEVPVDATGEGLINDTFELTLTSVFYPSELGPPFDFVSNITVNEAGNLVGSFGGVVTNADGGDLSITSGVINITY</sequence>
<accession>A0ABP3UX43</accession>
<name>A0ABP3UX43_9FLAO</name>
<dbReference type="Proteomes" id="UP001500736">
    <property type="component" value="Unassembled WGS sequence"/>
</dbReference>
<keyword evidence="3" id="KW-1185">Reference proteome</keyword>
<reference evidence="3" key="1">
    <citation type="journal article" date="2019" name="Int. J. Syst. Evol. Microbiol.">
        <title>The Global Catalogue of Microorganisms (GCM) 10K type strain sequencing project: providing services to taxonomists for standard genome sequencing and annotation.</title>
        <authorList>
            <consortium name="The Broad Institute Genomics Platform"/>
            <consortium name="The Broad Institute Genome Sequencing Center for Infectious Disease"/>
            <person name="Wu L."/>
            <person name="Ma J."/>
        </authorList>
    </citation>
    <scope>NUCLEOTIDE SEQUENCE [LARGE SCALE GENOMIC DNA]</scope>
    <source>
        <strain evidence="3">JCM 15976</strain>
    </source>
</reference>
<evidence type="ECO:0000313" key="2">
    <source>
        <dbReference type="EMBL" id="GAA0744214.1"/>
    </source>
</evidence>
<protein>
    <submittedName>
        <fullName evidence="2">Uncharacterized protein</fullName>
    </submittedName>
</protein>
<organism evidence="2 3">
    <name type="scientific">Gaetbulibacter jejuensis</name>
    <dbReference type="NCBI Taxonomy" id="584607"/>
    <lineage>
        <taxon>Bacteria</taxon>
        <taxon>Pseudomonadati</taxon>
        <taxon>Bacteroidota</taxon>
        <taxon>Flavobacteriia</taxon>
        <taxon>Flavobacteriales</taxon>
        <taxon>Flavobacteriaceae</taxon>
        <taxon>Gaetbulibacter</taxon>
    </lineage>
</organism>
<gene>
    <name evidence="2" type="ORF">GCM10009431_18130</name>
</gene>
<comment type="caution">
    <text evidence="2">The sequence shown here is derived from an EMBL/GenBank/DDBJ whole genome shotgun (WGS) entry which is preliminary data.</text>
</comment>
<dbReference type="EMBL" id="BAAAGF010000002">
    <property type="protein sequence ID" value="GAA0744214.1"/>
    <property type="molecule type" value="Genomic_DNA"/>
</dbReference>
<keyword evidence="1" id="KW-0732">Signal</keyword>
<evidence type="ECO:0000256" key="1">
    <source>
        <dbReference type="SAM" id="SignalP"/>
    </source>
</evidence>
<feature type="chain" id="PRO_5046733718" evidence="1">
    <location>
        <begin position="29"/>
        <end position="296"/>
    </location>
</feature>
<evidence type="ECO:0000313" key="3">
    <source>
        <dbReference type="Proteomes" id="UP001500736"/>
    </source>
</evidence>
<proteinExistence type="predicted"/>
<feature type="signal peptide" evidence="1">
    <location>
        <begin position="1"/>
        <end position="28"/>
    </location>
</feature>